<evidence type="ECO:0000313" key="6">
    <source>
        <dbReference type="EMBL" id="WVZ84380.1"/>
    </source>
</evidence>
<keyword evidence="4" id="KW-1133">Transmembrane helix</keyword>
<dbReference type="PANTHER" id="PTHR42648">
    <property type="entry name" value="TRANSPOSASE, PUTATIVE-RELATED"/>
    <property type="match status" value="1"/>
</dbReference>
<dbReference type="PROSITE" id="PS50994">
    <property type="entry name" value="INTEGRASE"/>
    <property type="match status" value="2"/>
</dbReference>
<dbReference type="InterPro" id="IPR036397">
    <property type="entry name" value="RNaseH_sf"/>
</dbReference>
<dbReference type="InterPro" id="IPR013103">
    <property type="entry name" value="RVT_2"/>
</dbReference>
<evidence type="ECO:0000313" key="7">
    <source>
        <dbReference type="Proteomes" id="UP001341281"/>
    </source>
</evidence>
<dbReference type="InterPro" id="IPR039537">
    <property type="entry name" value="Retrotran_Ty1/copia-like"/>
</dbReference>
<dbReference type="SUPFAM" id="SSF53098">
    <property type="entry name" value="Ribonuclease H-like"/>
    <property type="match status" value="2"/>
</dbReference>
<dbReference type="EMBL" id="CP144751">
    <property type="protein sequence ID" value="WVZ84380.1"/>
    <property type="molecule type" value="Genomic_DNA"/>
</dbReference>
<accession>A0AAQ3U6U3</accession>
<dbReference type="Pfam" id="PF25597">
    <property type="entry name" value="SH3_retrovirus"/>
    <property type="match status" value="1"/>
</dbReference>
<keyword evidence="1" id="KW-0479">Metal-binding</keyword>
<keyword evidence="2" id="KW-0378">Hydrolase</keyword>
<feature type="region of interest" description="Disordered" evidence="3">
    <location>
        <begin position="1010"/>
        <end position="1040"/>
    </location>
</feature>
<dbReference type="GO" id="GO:0016787">
    <property type="term" value="F:hydrolase activity"/>
    <property type="evidence" value="ECO:0007669"/>
    <property type="project" value="UniProtKB-KW"/>
</dbReference>
<dbReference type="Proteomes" id="UP001341281">
    <property type="component" value="Chromosome 07"/>
</dbReference>
<dbReference type="InterPro" id="IPR016197">
    <property type="entry name" value="Chromo-like_dom_sf"/>
</dbReference>
<evidence type="ECO:0000256" key="1">
    <source>
        <dbReference type="ARBA" id="ARBA00022723"/>
    </source>
</evidence>
<dbReference type="Pfam" id="PF24626">
    <property type="entry name" value="SH3_Tf2-1"/>
    <property type="match status" value="1"/>
</dbReference>
<dbReference type="InterPro" id="IPR001584">
    <property type="entry name" value="Integrase_cat-core"/>
</dbReference>
<protein>
    <recommendedName>
        <fullName evidence="5">Integrase catalytic domain-containing protein</fullName>
    </recommendedName>
</protein>
<feature type="domain" description="Integrase catalytic" evidence="5">
    <location>
        <begin position="795"/>
        <end position="892"/>
    </location>
</feature>
<feature type="transmembrane region" description="Helical" evidence="4">
    <location>
        <begin position="746"/>
        <end position="768"/>
    </location>
</feature>
<feature type="compositionally biased region" description="Polar residues" evidence="3">
    <location>
        <begin position="462"/>
        <end position="473"/>
    </location>
</feature>
<dbReference type="Gene3D" id="3.30.420.10">
    <property type="entry name" value="Ribonuclease H-like superfamily/Ribonuclease H"/>
    <property type="match status" value="2"/>
</dbReference>
<feature type="compositionally biased region" description="Pro residues" evidence="3">
    <location>
        <begin position="478"/>
        <end position="490"/>
    </location>
</feature>
<evidence type="ECO:0000259" key="5">
    <source>
        <dbReference type="PROSITE" id="PS50994"/>
    </source>
</evidence>
<evidence type="ECO:0000256" key="3">
    <source>
        <dbReference type="SAM" id="MobiDB-lite"/>
    </source>
</evidence>
<dbReference type="InterPro" id="IPR057670">
    <property type="entry name" value="SH3_retrovirus"/>
</dbReference>
<dbReference type="GO" id="GO:0046872">
    <property type="term" value="F:metal ion binding"/>
    <property type="evidence" value="ECO:0007669"/>
    <property type="project" value="UniProtKB-KW"/>
</dbReference>
<keyword evidence="7" id="KW-1185">Reference proteome</keyword>
<dbReference type="GO" id="GO:0015074">
    <property type="term" value="P:DNA integration"/>
    <property type="evidence" value="ECO:0007669"/>
    <property type="project" value="InterPro"/>
</dbReference>
<organism evidence="6 7">
    <name type="scientific">Paspalum notatum var. saurae</name>
    <dbReference type="NCBI Taxonomy" id="547442"/>
    <lineage>
        <taxon>Eukaryota</taxon>
        <taxon>Viridiplantae</taxon>
        <taxon>Streptophyta</taxon>
        <taxon>Embryophyta</taxon>
        <taxon>Tracheophyta</taxon>
        <taxon>Spermatophyta</taxon>
        <taxon>Magnoliopsida</taxon>
        <taxon>Liliopsida</taxon>
        <taxon>Poales</taxon>
        <taxon>Poaceae</taxon>
        <taxon>PACMAD clade</taxon>
        <taxon>Panicoideae</taxon>
        <taxon>Andropogonodae</taxon>
        <taxon>Paspaleae</taxon>
        <taxon>Paspalinae</taxon>
        <taxon>Paspalum</taxon>
    </lineage>
</organism>
<dbReference type="InterPro" id="IPR012337">
    <property type="entry name" value="RNaseH-like_sf"/>
</dbReference>
<dbReference type="InterPro" id="IPR056924">
    <property type="entry name" value="SH3_Tf2-1"/>
</dbReference>
<evidence type="ECO:0000256" key="4">
    <source>
        <dbReference type="SAM" id="Phobius"/>
    </source>
</evidence>
<evidence type="ECO:0000256" key="2">
    <source>
        <dbReference type="ARBA" id="ARBA00022801"/>
    </source>
</evidence>
<dbReference type="GO" id="GO:0003676">
    <property type="term" value="F:nucleic acid binding"/>
    <property type="evidence" value="ECO:0007669"/>
    <property type="project" value="InterPro"/>
</dbReference>
<gene>
    <name evidence="6" type="ORF">U9M48_031418</name>
</gene>
<name>A0AAQ3U6U3_PASNO</name>
<feature type="compositionally biased region" description="Low complexity" evidence="3">
    <location>
        <begin position="1013"/>
        <end position="1040"/>
    </location>
</feature>
<dbReference type="CDD" id="cd09272">
    <property type="entry name" value="RNase_HI_RT_Ty1"/>
    <property type="match status" value="1"/>
</dbReference>
<sequence>MHDGRKYFLLLVDDATRFMSLRLLLGKDEAAEAIKQFQVKVEAETGCKLKVLCTDRGGEFTSMEFGRRGEASHGAVFTAAKRRRGEAQPNRGFMARSMLKAKKMPAELWGEAVSTAVFILNKAPTKSLKRVTPFEVWHGRKPDVALMRTFRCVGRMKDVKPHLSKLEDRSTPMVFLGYKHGSKGVQDVRSAGGAGTHFRGTSYSARARAGAGRRQALRKLELCQSAYALKLLERAGLKGCNPTQVPMQEKPKLSKNSTEEKVDATLYRSLIGGLRYLTHTRPDISFAVGYVSRFMEDPHKDHMAAVKHLLRYIAGSCELGLAYPWRKKNSDLHLIGFSDSDMGGDLDGRKSTSGMVFFLETCPISWQSQKQKILALSTSACQGVWLRRLLEEITGQPVAAPILRIDNHSAIELAKNPVLHSRSKHIDIKFHFIRDCGEEAACGCVHKPLGKKKFEEMKTQPALRSSSEPQPQTRAHRLPPPPPRQTPPSPLLSSPLGLWPRWLGSQPAVMLAYAAALLAQPSAWAFPVQHRPPLSPVSIDWIAESGASYHTTPDTTILSSIRPPHPSCPSTIMVGKGSCLPVTSVGNAVTHGPFRLVAPHMVHNLLSIRQFTTDNSCSVEFDSFGLNVKDLASRRPILRCDSSGPLYTLRFPPSATPSPFPSHSSSAAFATTTSSTTWHVLVTPAATPWLSLVVAQPSLALRLLMSISVTLASWGATFVYLFLLLPMRLISLISFTVTCGRLLSPAFLGTNTIWWCWMTFLTILEPFLCAPSLMRSPRSPTSSPGCLLSSASPLRAVQCDNGREFDNDACRSFFLSRGVQLRMSCPYTSAQNGKAERMIRTTNDVMRTVLFQASLCARFWAENLHTATYLLNRLPFTASPAPTPHNALFGTPPRYDHLRVFGCACYPNTSATASHKLTPRSTRCVFLVCSPDHKGYRCFDLTSRWVLISRHVVFDESNIPFSTTSSPASDLELESLFPIDPVVQSPMSERSAGPPPACFPSVPCVGLSPPIAPRATPDAPSSPAAPRAAPEAPSLPAAPCAAPAPPARYAQPVRVYQRRLVLSLALAPPPSESPFRTMDNICDTSPPGQAVRNLDGELFMASAEEPHSLEEAEADTRWRRAMEEMASIEEIKIWELPIGLMWVYKVKKNERGDVVKRKARLVAKGFMQREGIDFEVFTLVTQMDSVRLLLALAAMRDWSVQIHHLDVKSAFLNGELTEVVHMQQPPGFVVAGKEGKLDSTLATLGFKKCALEHALYTQRSKEGILIVGVYVHDLIVTGSEQQEIKNFKSEMAAKFKMSDLALLSYYLGIEVRQRKHGIELCQSAYALKLLERAGLKGCNPTQVPMQEKPELSNNRTDEKVDATRYRSFIMAERAPQARLWLSQPVRQSTLLVQLQHVMERLLEEVTGQAVAAPILRIDNKSAIEEQAQAVAKRAYDRGHRELQFAVGDWVMLRIRHRAPASLPQPARGKLRPKFYGPYRVTAVINKAAYRLALPPNARIHDVFHVGLLKPFKGTPPAAPPALPPMHHGVAQPAPARAVKVRLAHGVHQVLVHWADQPASAAMWEDLHTFQERYPHFQLEDKLLVEKGRDVMWGKSYGRRTARRADQSSG</sequence>
<feature type="transmembrane region" description="Helical" evidence="4">
    <location>
        <begin position="703"/>
        <end position="725"/>
    </location>
</feature>
<reference evidence="6 7" key="1">
    <citation type="submission" date="2024-02" db="EMBL/GenBank/DDBJ databases">
        <title>High-quality chromosome-scale genome assembly of Pensacola bahiagrass (Paspalum notatum Flugge var. saurae).</title>
        <authorList>
            <person name="Vega J.M."/>
            <person name="Podio M."/>
            <person name="Orjuela J."/>
            <person name="Siena L.A."/>
            <person name="Pessino S.C."/>
            <person name="Combes M.C."/>
            <person name="Mariac C."/>
            <person name="Albertini E."/>
            <person name="Pupilli F."/>
            <person name="Ortiz J.P.A."/>
            <person name="Leblanc O."/>
        </authorList>
    </citation>
    <scope>NUCLEOTIDE SEQUENCE [LARGE SCALE GENOMIC DNA]</scope>
    <source>
        <strain evidence="6">R1</strain>
        <tissue evidence="6">Leaf</tissue>
    </source>
</reference>
<feature type="region of interest" description="Disordered" evidence="3">
    <location>
        <begin position="457"/>
        <end position="491"/>
    </location>
</feature>
<proteinExistence type="predicted"/>
<dbReference type="SUPFAM" id="SSF54160">
    <property type="entry name" value="Chromo domain-like"/>
    <property type="match status" value="1"/>
</dbReference>
<keyword evidence="4" id="KW-0812">Transmembrane</keyword>
<feature type="domain" description="Integrase catalytic" evidence="5">
    <location>
        <begin position="1"/>
        <end position="141"/>
    </location>
</feature>
<keyword evidence="4" id="KW-0472">Membrane</keyword>
<dbReference type="PANTHER" id="PTHR42648:SF26">
    <property type="entry name" value="INTEGRASE CATALYTIC DOMAIN-CONTAINING PROTEIN"/>
    <property type="match status" value="1"/>
</dbReference>
<dbReference type="Pfam" id="PF07727">
    <property type="entry name" value="RVT_2"/>
    <property type="match status" value="1"/>
</dbReference>